<dbReference type="SUPFAM" id="SSF52540">
    <property type="entry name" value="P-loop containing nucleoside triphosphate hydrolases"/>
    <property type="match status" value="1"/>
</dbReference>
<dbReference type="Pfam" id="PF11898">
    <property type="entry name" value="DUF3418"/>
    <property type="match status" value="1"/>
</dbReference>
<feature type="region of interest" description="Disordered" evidence="5">
    <location>
        <begin position="1"/>
        <end position="34"/>
    </location>
</feature>
<feature type="region of interest" description="Disordered" evidence="5">
    <location>
        <begin position="510"/>
        <end position="542"/>
    </location>
</feature>
<evidence type="ECO:0000256" key="5">
    <source>
        <dbReference type="SAM" id="MobiDB-lite"/>
    </source>
</evidence>
<dbReference type="InterPro" id="IPR003593">
    <property type="entry name" value="AAA+_ATPase"/>
</dbReference>
<evidence type="ECO:0000256" key="2">
    <source>
        <dbReference type="ARBA" id="ARBA00022801"/>
    </source>
</evidence>
<keyword evidence="1" id="KW-0547">Nucleotide-binding</keyword>
<dbReference type="PROSITE" id="PS51194">
    <property type="entry name" value="HELICASE_CTER"/>
    <property type="match status" value="1"/>
</dbReference>
<dbReference type="InterPro" id="IPR010222">
    <property type="entry name" value="RNA_helicase_HrpA"/>
</dbReference>
<keyword evidence="3 8" id="KW-0347">Helicase</keyword>
<dbReference type="Gene3D" id="3.40.50.300">
    <property type="entry name" value="P-loop containing nucleotide triphosphate hydrolases"/>
    <property type="match status" value="2"/>
</dbReference>
<feature type="domain" description="Helicase C-terminal" evidence="7">
    <location>
        <begin position="305"/>
        <end position="475"/>
    </location>
</feature>
<dbReference type="Pfam" id="PF00270">
    <property type="entry name" value="DEAD"/>
    <property type="match status" value="1"/>
</dbReference>
<evidence type="ECO:0000313" key="8">
    <source>
        <dbReference type="EMBL" id="MBP2332671.1"/>
    </source>
</evidence>
<dbReference type="GO" id="GO:0016787">
    <property type="term" value="F:hydrolase activity"/>
    <property type="evidence" value="ECO:0007669"/>
    <property type="project" value="UniProtKB-KW"/>
</dbReference>
<evidence type="ECO:0000256" key="3">
    <source>
        <dbReference type="ARBA" id="ARBA00022806"/>
    </source>
</evidence>
<dbReference type="InterPro" id="IPR001650">
    <property type="entry name" value="Helicase_C-like"/>
</dbReference>
<name>A0ABS4U7P9_9CORY</name>
<dbReference type="NCBIfam" id="TIGR01967">
    <property type="entry name" value="DEAH_box_HrpA"/>
    <property type="match status" value="1"/>
</dbReference>
<dbReference type="SMART" id="SM00382">
    <property type="entry name" value="AAA"/>
    <property type="match status" value="1"/>
</dbReference>
<dbReference type="Pfam" id="PF21010">
    <property type="entry name" value="HA2_C"/>
    <property type="match status" value="1"/>
</dbReference>
<dbReference type="PANTHER" id="PTHR18934:SF99">
    <property type="entry name" value="ATP-DEPENDENT RNA HELICASE DHX37-RELATED"/>
    <property type="match status" value="1"/>
</dbReference>
<feature type="domain" description="Helicase ATP-binding" evidence="6">
    <location>
        <begin position="102"/>
        <end position="265"/>
    </location>
</feature>
<dbReference type="SMART" id="SM00847">
    <property type="entry name" value="HA2"/>
    <property type="match status" value="1"/>
</dbReference>
<evidence type="ECO:0000259" key="6">
    <source>
        <dbReference type="PROSITE" id="PS51192"/>
    </source>
</evidence>
<dbReference type="CDD" id="cd18791">
    <property type="entry name" value="SF2_C_RHA"/>
    <property type="match status" value="1"/>
</dbReference>
<dbReference type="Gene3D" id="1.20.120.1080">
    <property type="match status" value="1"/>
</dbReference>
<keyword evidence="4" id="KW-0067">ATP-binding</keyword>
<protein>
    <submittedName>
        <fullName evidence="8">ATP-dependent helicase HrpA</fullName>
        <ecNumber evidence="8">3.6.4.13</ecNumber>
    </submittedName>
</protein>
<gene>
    <name evidence="8" type="ORF">JOF33_001370</name>
</gene>
<dbReference type="EC" id="3.6.4.13" evidence="8"/>
<dbReference type="EMBL" id="JAGINY010000001">
    <property type="protein sequence ID" value="MBP2332671.1"/>
    <property type="molecule type" value="Genomic_DNA"/>
</dbReference>
<dbReference type="InterPro" id="IPR027417">
    <property type="entry name" value="P-loop_NTPase"/>
</dbReference>
<feature type="compositionally biased region" description="Basic and acidic residues" evidence="5">
    <location>
        <begin position="21"/>
        <end position="33"/>
    </location>
</feature>
<comment type="caution">
    <text evidence="8">The sequence shown here is derived from an EMBL/GenBank/DDBJ whole genome shotgun (WGS) entry which is preliminary data.</text>
</comment>
<dbReference type="SMART" id="SM00490">
    <property type="entry name" value="HELICc"/>
    <property type="match status" value="1"/>
</dbReference>
<dbReference type="InterPro" id="IPR011709">
    <property type="entry name" value="DEAD-box_helicase_OB_fold"/>
</dbReference>
<dbReference type="InterPro" id="IPR014001">
    <property type="entry name" value="Helicase_ATP-bd"/>
</dbReference>
<organism evidence="8 9">
    <name type="scientific">Corynebacterium freneyi</name>
    <dbReference type="NCBI Taxonomy" id="134034"/>
    <lineage>
        <taxon>Bacteria</taxon>
        <taxon>Bacillati</taxon>
        <taxon>Actinomycetota</taxon>
        <taxon>Actinomycetes</taxon>
        <taxon>Mycobacteriales</taxon>
        <taxon>Corynebacteriaceae</taxon>
        <taxon>Corynebacterium</taxon>
    </lineage>
</organism>
<dbReference type="InterPro" id="IPR007502">
    <property type="entry name" value="Helicase-assoc_dom"/>
</dbReference>
<keyword evidence="2 8" id="KW-0378">Hydrolase</keyword>
<evidence type="ECO:0000259" key="7">
    <source>
        <dbReference type="PROSITE" id="PS51194"/>
    </source>
</evidence>
<evidence type="ECO:0000256" key="4">
    <source>
        <dbReference type="ARBA" id="ARBA00022840"/>
    </source>
</evidence>
<evidence type="ECO:0000313" key="9">
    <source>
        <dbReference type="Proteomes" id="UP001519305"/>
    </source>
</evidence>
<dbReference type="Pfam" id="PF07717">
    <property type="entry name" value="OB_NTP_bind"/>
    <property type="match status" value="1"/>
</dbReference>
<dbReference type="Proteomes" id="UP001519305">
    <property type="component" value="Unassembled WGS sequence"/>
</dbReference>
<proteinExistence type="predicted"/>
<dbReference type="InterPro" id="IPR024590">
    <property type="entry name" value="HrpA_C"/>
</dbReference>
<dbReference type="RefSeq" id="WP_209653120.1">
    <property type="nucleotide sequence ID" value="NZ_CP047357.1"/>
</dbReference>
<dbReference type="PANTHER" id="PTHR18934">
    <property type="entry name" value="ATP-DEPENDENT RNA HELICASE"/>
    <property type="match status" value="1"/>
</dbReference>
<reference evidence="8 9" key="1">
    <citation type="submission" date="2021-03" db="EMBL/GenBank/DDBJ databases">
        <title>Sequencing the genomes of 1000 actinobacteria strains.</title>
        <authorList>
            <person name="Klenk H.-P."/>
        </authorList>
    </citation>
    <scope>NUCLEOTIDE SEQUENCE [LARGE SCALE GENOMIC DNA]</scope>
    <source>
        <strain evidence="8 9">DSM 44506</strain>
    </source>
</reference>
<evidence type="ECO:0000256" key="1">
    <source>
        <dbReference type="ARBA" id="ARBA00022741"/>
    </source>
</evidence>
<dbReference type="PROSITE" id="PS51192">
    <property type="entry name" value="HELICASE_ATP_BIND_1"/>
    <property type="match status" value="1"/>
</dbReference>
<dbReference type="NCBIfam" id="NF008348">
    <property type="entry name" value="PRK11131.1"/>
    <property type="match status" value="1"/>
</dbReference>
<dbReference type="SMART" id="SM00487">
    <property type="entry name" value="DEXDc"/>
    <property type="match status" value="1"/>
</dbReference>
<accession>A0ABS4U7P9</accession>
<dbReference type="GO" id="GO:0003724">
    <property type="term" value="F:RNA helicase activity"/>
    <property type="evidence" value="ECO:0007669"/>
    <property type="project" value="UniProtKB-EC"/>
</dbReference>
<dbReference type="InterPro" id="IPR011545">
    <property type="entry name" value="DEAD/DEAH_box_helicase_dom"/>
</dbReference>
<keyword evidence="9" id="KW-1185">Reference proteome</keyword>
<dbReference type="Pfam" id="PF00271">
    <property type="entry name" value="Helicase_C"/>
    <property type="match status" value="1"/>
</dbReference>
<sequence length="1353" mass="150449">MSEHNENSGRAPRSGQRRGRRSPDSRPHVDKRPIYARLDGVPHAEARSFRRRLKRASAPASIHAIADDIELARLRVEERRESIPEITYPASLPVSARRDDIAEAIENNQVTVIAGETGSGKTTQIPKILLDLGRGVLGKIGHTQPRRLAARTVAERIADELGEKIGGHVGYAIRFDDKVGRDTCVKLMTDGILLAEIQRDRLLLEYDTIIIDEAHERSLNIDFLLGYLKRLLPKRPDLKVIITSATIDPERFAEHFADADGKPAPIIEVSGRTYPVEVRYRPLVVEETVTRKNGQTETRVTDIDQIDGVVAACRELMREGDGDILVFFSGEREIREAAEAIEGQKWRGVEVLPLFGRLSNAEQHRVFGPHASRRIVLATNIAETSLTVPGIHYVVDTGTARISRYSTRTKVQRLPVEPVSQASANQRSGRCGRVADGIAIRLYSEEDFLSRPEFTDPEIQRTNLASVILQMANLGLGDVAAFPFVDAPDHKAIRDGVQLLDELGALASAKDTAGTSSSKKRTGTRDAHDDGDGADNALSLTPTGRELARIPVDPRLARMLVEAHANGALKPVTVIVAALSLQDVRERPLEKQAQADQAHARFKDTTNDFLSYLKLWEHLREKRAELSGNQFRKMCQREFLHYMRVREWQDLIRQLNQVVADLGWNWSVDGNDPSPDAIHQSLLAGLLSQIGVREGEGKEFTGTRNTKFLVHPSSSLAKKPPRWVMAAEIVETSRTFARDAARIEPAWVEKLASHLLKHQYSEPHWSTKRGAAMAYQKSTLYGVPVVVDRAVPYHRVDPAAAREMFIRHALVDGEWTTHHKFFADNRAKLEDAARIEDKARRRGIVVDDDTLYAFYDAKIPHNATTAANFDRWWKKTSQSDPHLLDFDPNALVNPDSHDVDAAAFPDLWQQGSLDFQLSYRFEPGADDDGVTLHVPVPLLAGLRDEGFDWLVPGLRQELVESLIRTLPKASRRSVVPAPDFAARALASMTPYARPLRESLADALRQLGGTGINADDFDVTKLPPHLRFNFATVDRRGDVTDQDRDLLALQKRRAGQVTTAVAKAAGSSQHAAVKEWTADNLGAVPETVENTVDGQKVTAYPTLVATKDGVAVKVVPTEAQAKASLMTATLTMLLRECTVQTTAMVKGLPLQQRVAVDAWPHAGTEGLVEDCRVTVVRDRMIDAGGPVRDPAEYATLRDTVKPQVAGQVRQLVVGMAKMLPAYHRVVSQLDEWDGPAIDDMRSQLAFMLPKGAVARHGWANLRHLSRYLEAMEIRLADMVLDPDRDAELEDEVTEVKEYLEKRLAALPEGRRKSAAVRDIGWMIQELRVSLFAQRLGTARTVSPQRVKKAIDKLR</sequence>